<gene>
    <name evidence="2" type="ORF">Q9L58_008671</name>
</gene>
<evidence type="ECO:0000259" key="1">
    <source>
        <dbReference type="PROSITE" id="PS50181"/>
    </source>
</evidence>
<comment type="caution">
    <text evidence="2">The sequence shown here is derived from an EMBL/GenBank/DDBJ whole genome shotgun (WGS) entry which is preliminary data.</text>
</comment>
<dbReference type="InterPro" id="IPR036047">
    <property type="entry name" value="F-box-like_dom_sf"/>
</dbReference>
<dbReference type="Pfam" id="PF12937">
    <property type="entry name" value="F-box-like"/>
    <property type="match status" value="1"/>
</dbReference>
<dbReference type="Proteomes" id="UP001447188">
    <property type="component" value="Unassembled WGS sequence"/>
</dbReference>
<dbReference type="CDD" id="cd09917">
    <property type="entry name" value="F-box_SF"/>
    <property type="match status" value="1"/>
</dbReference>
<proteinExistence type="predicted"/>
<feature type="domain" description="F-box" evidence="1">
    <location>
        <begin position="21"/>
        <end position="66"/>
    </location>
</feature>
<reference evidence="2 3" key="1">
    <citation type="submission" date="2024-02" db="EMBL/GenBank/DDBJ databases">
        <title>Discinaceae phylogenomics.</title>
        <authorList>
            <person name="Dirks A.C."/>
            <person name="James T.Y."/>
        </authorList>
    </citation>
    <scope>NUCLEOTIDE SEQUENCE [LARGE SCALE GENOMIC DNA]</scope>
    <source>
        <strain evidence="2 3">ACD0624</strain>
    </source>
</reference>
<evidence type="ECO:0000313" key="2">
    <source>
        <dbReference type="EMBL" id="KAL0632452.1"/>
    </source>
</evidence>
<dbReference type="SUPFAM" id="SSF81383">
    <property type="entry name" value="F-box domain"/>
    <property type="match status" value="1"/>
</dbReference>
<dbReference type="InterPro" id="IPR001810">
    <property type="entry name" value="F-box_dom"/>
</dbReference>
<keyword evidence="3" id="KW-1185">Reference proteome</keyword>
<protein>
    <recommendedName>
        <fullName evidence="1">F-box domain-containing protein</fullName>
    </recommendedName>
</protein>
<dbReference type="EMBL" id="JBBBZM010000168">
    <property type="protein sequence ID" value="KAL0632452.1"/>
    <property type="molecule type" value="Genomic_DNA"/>
</dbReference>
<organism evidence="2 3">
    <name type="scientific">Discina gigas</name>
    <dbReference type="NCBI Taxonomy" id="1032678"/>
    <lineage>
        <taxon>Eukaryota</taxon>
        <taxon>Fungi</taxon>
        <taxon>Dikarya</taxon>
        <taxon>Ascomycota</taxon>
        <taxon>Pezizomycotina</taxon>
        <taxon>Pezizomycetes</taxon>
        <taxon>Pezizales</taxon>
        <taxon>Discinaceae</taxon>
        <taxon>Discina</taxon>
    </lineage>
</organism>
<name>A0ABR3G933_9PEZI</name>
<sequence>MSSSLGAQTTNPTPRLRFKSMPPLLDLPTEILGGVLACLAQVDLARVCRVSRHLCSIAERLLYQDVGLSTLHTSVPQIQIFLRTILSRPILAGRVQSLAIQWHNVTTDTTTSSSDQDRMDPKEIALLSAAGSPVHLELGFQKQEQYIKLLFHLLPRLVILQLSPPFGLDIFDGHQSEQKQMVLSQLRRIHCHWVFDRHATTHASFAAMLMLPCIETLDLRIVGGFDGQGMDWNGVDCIGKSTVTDLRLSYSDMSIENLAIVLAIPRALTRFSCKNLPLDRHFDGPKLGAVLKRRVGTTLKYLALNWGVDAHLYTGGRLGNWKARFAIGSMREWPVLWGLKCSLTLLLGMGREAAVVKLCDVLPKALREWDIELDEWWTVQDIADEVMGLLEAGGMDLLKVITIPSRADKVAGGLRVKCEVHGVQLVAGGVRKDGL</sequence>
<evidence type="ECO:0000313" key="3">
    <source>
        <dbReference type="Proteomes" id="UP001447188"/>
    </source>
</evidence>
<accession>A0ABR3G933</accession>
<dbReference type="PROSITE" id="PS50181">
    <property type="entry name" value="FBOX"/>
    <property type="match status" value="1"/>
</dbReference>